<dbReference type="PROSITE" id="PS51819">
    <property type="entry name" value="VOC"/>
    <property type="match status" value="2"/>
</dbReference>
<name>A0ABT9W4S6_9BACI</name>
<dbReference type="InterPro" id="IPR037523">
    <property type="entry name" value="VOC_core"/>
</dbReference>
<evidence type="ECO:0000259" key="1">
    <source>
        <dbReference type="PROSITE" id="PS51819"/>
    </source>
</evidence>
<accession>A0ABT9W4S6</accession>
<dbReference type="InterPro" id="IPR029068">
    <property type="entry name" value="Glyas_Bleomycin-R_OHBP_Dase"/>
</dbReference>
<comment type="caution">
    <text evidence="2">The sequence shown here is derived from an EMBL/GenBank/DDBJ whole genome shotgun (WGS) entry which is preliminary data.</text>
</comment>
<dbReference type="EMBL" id="JAUSTY010000020">
    <property type="protein sequence ID" value="MDQ0167850.1"/>
    <property type="molecule type" value="Genomic_DNA"/>
</dbReference>
<dbReference type="Pfam" id="PF00903">
    <property type="entry name" value="Glyoxalase"/>
    <property type="match status" value="2"/>
</dbReference>
<sequence>MKSLFSRINAVYLPVTQLEHSIKWYEDVLGFELEHVWENDRERGAFFKIYRGDAQLGLVQSMVTNNEFKSSKYINASLGTAAFNLYCVDAKYTYEQLKEKGAHLTTFREEEPTHCFVVIDPDDNYLGVVQEVNLAENVYYGIYEEIYPRLREMELFDGVAAKFLPVHDIEAAIDWYTNFFQMGLIDHWKLGADLKLESKSGWLGLVSLEDSEPIRYTNSNDLTPFVGIESPALDEAYQWLKEKGVKVTQISDQAPKHFDLEDLTGNVIRVTEA</sequence>
<dbReference type="PANTHER" id="PTHR36437">
    <property type="entry name" value="GLYOXALASE/BLEOMYCIN RESISTANCE PROTEIN/DIOXYGENASE"/>
    <property type="match status" value="1"/>
</dbReference>
<dbReference type="RefSeq" id="WP_307397098.1">
    <property type="nucleotide sequence ID" value="NZ_BAAADK010000049.1"/>
</dbReference>
<feature type="domain" description="VOC" evidence="1">
    <location>
        <begin position="7"/>
        <end position="131"/>
    </location>
</feature>
<reference evidence="2 3" key="1">
    <citation type="submission" date="2023-07" db="EMBL/GenBank/DDBJ databases">
        <title>Genomic Encyclopedia of Type Strains, Phase IV (KMG-IV): sequencing the most valuable type-strain genomes for metagenomic binning, comparative biology and taxonomic classification.</title>
        <authorList>
            <person name="Goeker M."/>
        </authorList>
    </citation>
    <scope>NUCLEOTIDE SEQUENCE [LARGE SCALE GENOMIC DNA]</scope>
    <source>
        <strain evidence="2 3">DSM 12751</strain>
    </source>
</reference>
<proteinExistence type="predicted"/>
<dbReference type="Proteomes" id="UP001235840">
    <property type="component" value="Unassembled WGS sequence"/>
</dbReference>
<keyword evidence="3" id="KW-1185">Reference proteome</keyword>
<organism evidence="2 3">
    <name type="scientific">Caldalkalibacillus horti</name>
    <dbReference type="NCBI Taxonomy" id="77523"/>
    <lineage>
        <taxon>Bacteria</taxon>
        <taxon>Bacillati</taxon>
        <taxon>Bacillota</taxon>
        <taxon>Bacilli</taxon>
        <taxon>Bacillales</taxon>
        <taxon>Bacillaceae</taxon>
        <taxon>Caldalkalibacillus</taxon>
    </lineage>
</organism>
<dbReference type="Gene3D" id="3.10.180.10">
    <property type="entry name" value="2,3-Dihydroxybiphenyl 1,2-Dioxygenase, domain 1"/>
    <property type="match status" value="2"/>
</dbReference>
<dbReference type="SUPFAM" id="SSF54593">
    <property type="entry name" value="Glyoxalase/Bleomycin resistance protein/Dihydroxybiphenyl dioxygenase"/>
    <property type="match status" value="2"/>
</dbReference>
<dbReference type="PANTHER" id="PTHR36437:SF2">
    <property type="entry name" value="GLYOXALASE_BLEOMYCIN RESISTANCE PROTEIN_DIOXYGENASE"/>
    <property type="match status" value="1"/>
</dbReference>
<feature type="domain" description="VOC" evidence="1">
    <location>
        <begin position="155"/>
        <end position="273"/>
    </location>
</feature>
<evidence type="ECO:0000313" key="3">
    <source>
        <dbReference type="Proteomes" id="UP001235840"/>
    </source>
</evidence>
<evidence type="ECO:0000313" key="2">
    <source>
        <dbReference type="EMBL" id="MDQ0167850.1"/>
    </source>
</evidence>
<gene>
    <name evidence="2" type="ORF">J2S11_003779</name>
</gene>
<protein>
    <submittedName>
        <fullName evidence="2">Catechol 2,3-dioxygenase-like lactoylglutathione lyase family enzyme</fullName>
    </submittedName>
</protein>
<dbReference type="InterPro" id="IPR004360">
    <property type="entry name" value="Glyas_Fos-R_dOase_dom"/>
</dbReference>